<keyword evidence="3 6" id="KW-0812">Transmembrane</keyword>
<dbReference type="PANTHER" id="PTHR30250">
    <property type="entry name" value="PST FAMILY PREDICTED COLANIC ACID TRANSPORTER"/>
    <property type="match status" value="1"/>
</dbReference>
<dbReference type="RefSeq" id="WP_257940413.1">
    <property type="nucleotide sequence ID" value="NZ_JAMZEE010000016.1"/>
</dbReference>
<accession>A0A9X2SWH3</accession>
<organism evidence="7 8">
    <name type="scientific">Bacteroides muris</name>
    <name type="common">ex Fokt et al. 2023</name>
    <dbReference type="NCBI Taxonomy" id="2937417"/>
    <lineage>
        <taxon>Bacteria</taxon>
        <taxon>Pseudomonadati</taxon>
        <taxon>Bacteroidota</taxon>
        <taxon>Bacteroidia</taxon>
        <taxon>Bacteroidales</taxon>
        <taxon>Bacteroidaceae</taxon>
        <taxon>Bacteroides</taxon>
    </lineage>
</organism>
<comment type="subcellular location">
    <subcellularLocation>
        <location evidence="1">Cell membrane</location>
        <topology evidence="1">Multi-pass membrane protein</topology>
    </subcellularLocation>
</comment>
<feature type="transmembrane region" description="Helical" evidence="6">
    <location>
        <begin position="287"/>
        <end position="313"/>
    </location>
</feature>
<feature type="transmembrane region" description="Helical" evidence="6">
    <location>
        <begin position="117"/>
        <end position="137"/>
    </location>
</feature>
<dbReference type="Proteomes" id="UP001143810">
    <property type="component" value="Unassembled WGS sequence"/>
</dbReference>
<sequence length="407" mass="45882">MLTLNTSTKNFVSLFILKFFQIGTNFILLPFLIRKLGPEGYGHITYANSIIVYFTILVTYGFNYSSVHAIATAKRDYIKITKIVNTVFSAKIYLIFLSILIVLLLSHLFSSISQNIKLIYCYFLLVVGDSIFPQFFFQGIQQMDKISKINIGIKLCGLLLIVLFVHADNDILLVPFFIGMTSIIGGYYGYIVMKKSILGYSFRLMSVVAVRKAMITSTPYFLVNIAATIKDRTSSVLIASCISYSLAAYYEIAQKVVLFMATGIGILGQVFYPIFATHVDVKRERRIFSLFLLSGVILCLILIGGSKFIYYYLGGKEAVPYYQLIDILAFSLLFLSLSTYWGTLKIGASGHGKSFSRGVFGGLIIYFLGVVVLFVLDKISVYTLSWLYVLANFSEMLCFFFLKKKLY</sequence>
<protein>
    <submittedName>
        <fullName evidence="7">Oligosaccharide flippase family protein</fullName>
    </submittedName>
</protein>
<dbReference type="Pfam" id="PF01943">
    <property type="entry name" value="Polysacc_synt"/>
    <property type="match status" value="1"/>
</dbReference>
<name>A0A9X2SWH3_9BACE</name>
<dbReference type="EMBL" id="JAMZEE010000016">
    <property type="protein sequence ID" value="MCR6508185.1"/>
    <property type="molecule type" value="Genomic_DNA"/>
</dbReference>
<feature type="transmembrane region" description="Helical" evidence="6">
    <location>
        <begin position="382"/>
        <end position="402"/>
    </location>
</feature>
<evidence type="ECO:0000313" key="8">
    <source>
        <dbReference type="Proteomes" id="UP001143810"/>
    </source>
</evidence>
<evidence type="ECO:0000313" key="7">
    <source>
        <dbReference type="EMBL" id="MCR6508185.1"/>
    </source>
</evidence>
<keyword evidence="2" id="KW-1003">Cell membrane</keyword>
<feature type="transmembrane region" description="Helical" evidence="6">
    <location>
        <begin position="12"/>
        <end position="33"/>
    </location>
</feature>
<proteinExistence type="predicted"/>
<evidence type="ECO:0000256" key="6">
    <source>
        <dbReference type="SAM" id="Phobius"/>
    </source>
</evidence>
<gene>
    <name evidence="7" type="ORF">M1B78_08415</name>
</gene>
<feature type="transmembrane region" description="Helical" evidence="6">
    <location>
        <begin position="45"/>
        <end position="62"/>
    </location>
</feature>
<dbReference type="InterPro" id="IPR002797">
    <property type="entry name" value="Polysacc_synth"/>
</dbReference>
<dbReference type="GO" id="GO:0005886">
    <property type="term" value="C:plasma membrane"/>
    <property type="evidence" value="ECO:0007669"/>
    <property type="project" value="UniProtKB-SubCell"/>
</dbReference>
<evidence type="ECO:0000256" key="4">
    <source>
        <dbReference type="ARBA" id="ARBA00022989"/>
    </source>
</evidence>
<feature type="transmembrane region" description="Helical" evidence="6">
    <location>
        <begin position="149"/>
        <end position="167"/>
    </location>
</feature>
<feature type="transmembrane region" description="Helical" evidence="6">
    <location>
        <begin position="319"/>
        <end position="343"/>
    </location>
</feature>
<feature type="transmembrane region" description="Helical" evidence="6">
    <location>
        <begin position="233"/>
        <end position="250"/>
    </location>
</feature>
<evidence type="ECO:0000256" key="1">
    <source>
        <dbReference type="ARBA" id="ARBA00004651"/>
    </source>
</evidence>
<keyword evidence="5 6" id="KW-0472">Membrane</keyword>
<feature type="transmembrane region" description="Helical" evidence="6">
    <location>
        <begin position="83"/>
        <end position="105"/>
    </location>
</feature>
<dbReference type="PANTHER" id="PTHR30250:SF11">
    <property type="entry name" value="O-ANTIGEN TRANSPORTER-RELATED"/>
    <property type="match status" value="1"/>
</dbReference>
<reference evidence="7" key="2">
    <citation type="submission" date="2022-04" db="EMBL/GenBank/DDBJ databases">
        <authorList>
            <person name="Fokt H."/>
            <person name="Baines J."/>
        </authorList>
    </citation>
    <scope>NUCLEOTIDE SEQUENCE</scope>
    <source>
        <strain evidence="7">KH569_7</strain>
    </source>
</reference>
<reference evidence="7" key="1">
    <citation type="journal article" date="2022" name="Arch. Microbiol.">
        <title>Bacteroides muris sp. nov. isolated from the cecum of wild-derived house mice.</title>
        <authorList>
            <person name="Fokt H."/>
            <person name="Unni R."/>
            <person name="Repnik U."/>
            <person name="Schmitz R.A."/>
            <person name="Bramkamp M."/>
            <person name="Baines J.F."/>
            <person name="Unterweger D."/>
        </authorList>
    </citation>
    <scope>NUCLEOTIDE SEQUENCE</scope>
    <source>
        <strain evidence="7">KH569_7</strain>
    </source>
</reference>
<evidence type="ECO:0000256" key="3">
    <source>
        <dbReference type="ARBA" id="ARBA00022692"/>
    </source>
</evidence>
<comment type="caution">
    <text evidence="7">The sequence shown here is derived from an EMBL/GenBank/DDBJ whole genome shotgun (WGS) entry which is preliminary data.</text>
</comment>
<dbReference type="AlphaFoldDB" id="A0A9X2SWH3"/>
<feature type="transmembrane region" description="Helical" evidence="6">
    <location>
        <begin position="256"/>
        <end position="275"/>
    </location>
</feature>
<feature type="transmembrane region" description="Helical" evidence="6">
    <location>
        <begin position="355"/>
        <end position="376"/>
    </location>
</feature>
<evidence type="ECO:0000256" key="5">
    <source>
        <dbReference type="ARBA" id="ARBA00023136"/>
    </source>
</evidence>
<dbReference type="InterPro" id="IPR050833">
    <property type="entry name" value="Poly_Biosynth_Transport"/>
</dbReference>
<evidence type="ECO:0000256" key="2">
    <source>
        <dbReference type="ARBA" id="ARBA00022475"/>
    </source>
</evidence>
<keyword evidence="4 6" id="KW-1133">Transmembrane helix</keyword>
<feature type="transmembrane region" description="Helical" evidence="6">
    <location>
        <begin position="173"/>
        <end position="193"/>
    </location>
</feature>